<dbReference type="Pfam" id="PF04542">
    <property type="entry name" value="Sigma70_r2"/>
    <property type="match status" value="1"/>
</dbReference>
<evidence type="ECO:0000256" key="3">
    <source>
        <dbReference type="ARBA" id="ARBA00023015"/>
    </source>
</evidence>
<evidence type="ECO:0000259" key="6">
    <source>
        <dbReference type="Pfam" id="PF04542"/>
    </source>
</evidence>
<evidence type="ECO:0000313" key="7">
    <source>
        <dbReference type="EMBL" id="CAD2079763.1"/>
    </source>
</evidence>
<dbReference type="InterPro" id="IPR007627">
    <property type="entry name" value="RNA_pol_sigma70_r2"/>
</dbReference>
<keyword evidence="8" id="KW-1185">Reference proteome</keyword>
<comment type="similarity">
    <text evidence="1">Belongs to the sigma-70 factor family.</text>
</comment>
<dbReference type="SUPFAM" id="SSF46894">
    <property type="entry name" value="C-terminal effector domain of the bipartite response regulators"/>
    <property type="match status" value="1"/>
</dbReference>
<organism evidence="7 8">
    <name type="scientific">Jeotgalicoccus meleagridis</name>
    <dbReference type="NCBI Taxonomy" id="2759181"/>
    <lineage>
        <taxon>Bacteria</taxon>
        <taxon>Bacillati</taxon>
        <taxon>Bacillota</taxon>
        <taxon>Bacilli</taxon>
        <taxon>Bacillales</taxon>
        <taxon>Staphylococcaceae</taxon>
        <taxon>Jeotgalicoccus</taxon>
    </lineage>
</organism>
<dbReference type="InterPro" id="IPR013325">
    <property type="entry name" value="RNA_pol_sigma_r2"/>
</dbReference>
<dbReference type="GO" id="GO:0003677">
    <property type="term" value="F:DNA binding"/>
    <property type="evidence" value="ECO:0007669"/>
    <property type="project" value="InterPro"/>
</dbReference>
<comment type="caution">
    <text evidence="7">The sequence shown here is derived from an EMBL/GenBank/DDBJ whole genome shotgun (WGS) entry which is preliminary data.</text>
</comment>
<gene>
    <name evidence="7" type="primary">sigS</name>
    <name evidence="7" type="ORF">JEODO184_01754</name>
</gene>
<reference evidence="7 8" key="1">
    <citation type="submission" date="2020-07" db="EMBL/GenBank/DDBJ databases">
        <authorList>
            <person name="Criscuolo A."/>
        </authorList>
    </citation>
    <scope>NUCLEOTIDE SEQUENCE [LARGE SCALE GENOMIC DNA]</scope>
    <source>
        <strain evidence="7">CIP111649</strain>
    </source>
</reference>
<dbReference type="Gene3D" id="1.10.1740.10">
    <property type="match status" value="1"/>
</dbReference>
<keyword evidence="3" id="KW-0805">Transcription regulation</keyword>
<dbReference type="GO" id="GO:0003700">
    <property type="term" value="F:DNA-binding transcription factor activity"/>
    <property type="evidence" value="ECO:0007669"/>
    <property type="project" value="InterPro"/>
</dbReference>
<evidence type="ECO:0000313" key="8">
    <source>
        <dbReference type="Proteomes" id="UP000589351"/>
    </source>
</evidence>
<name>A0A6V7RMX4_9STAP</name>
<dbReference type="Proteomes" id="UP000589351">
    <property type="component" value="Unassembled WGS sequence"/>
</dbReference>
<evidence type="ECO:0000256" key="5">
    <source>
        <dbReference type="ARBA" id="ARBA00024701"/>
    </source>
</evidence>
<evidence type="ECO:0000256" key="2">
    <source>
        <dbReference type="ARBA" id="ARBA00021245"/>
    </source>
</evidence>
<sequence>MLNQKIKSYEAMIQSIITSLNIRYDQDDYMQIGRIAVLESLNKYDKDLTKATEAQFIYTKIKQRLIDHIRQTSRYQSRYHLYEDTHFDLLSTSDDYTSLDFHDYNLNAREGIWLSHALAGYSLQHTAKELGVSLSTCKNIRKSAREKLRILYKRDIRN</sequence>
<evidence type="ECO:0000256" key="4">
    <source>
        <dbReference type="ARBA" id="ARBA00023163"/>
    </source>
</evidence>
<keyword evidence="4" id="KW-0804">Transcription</keyword>
<evidence type="ECO:0000256" key="1">
    <source>
        <dbReference type="ARBA" id="ARBA00007788"/>
    </source>
</evidence>
<comment type="function">
    <text evidence="5">Sigma factors are initiation factors that promote the attachment of RNA polymerase to specific initiation sites and are then released. Sigma-S contributes to the protection against external stress, thus playing a role in cellular fitness and survival.</text>
</comment>
<dbReference type="GO" id="GO:0006352">
    <property type="term" value="P:DNA-templated transcription initiation"/>
    <property type="evidence" value="ECO:0007669"/>
    <property type="project" value="InterPro"/>
</dbReference>
<proteinExistence type="inferred from homology"/>
<accession>A0A6V7RMX4</accession>
<protein>
    <recommendedName>
        <fullName evidence="2">RNA polymerase sigma factor SigS</fullName>
    </recommendedName>
</protein>
<feature type="domain" description="RNA polymerase sigma-70 region 2" evidence="6">
    <location>
        <begin position="7"/>
        <end position="74"/>
    </location>
</feature>
<dbReference type="RefSeq" id="WP_185126261.1">
    <property type="nucleotide sequence ID" value="NZ_CAJEWD010000008.1"/>
</dbReference>
<dbReference type="InterPro" id="IPR016032">
    <property type="entry name" value="Sig_transdc_resp-reg_C-effctor"/>
</dbReference>
<dbReference type="SUPFAM" id="SSF88946">
    <property type="entry name" value="Sigma2 domain of RNA polymerase sigma factors"/>
    <property type="match status" value="1"/>
</dbReference>
<dbReference type="EMBL" id="CAJEWD010000008">
    <property type="protein sequence ID" value="CAD2079763.1"/>
    <property type="molecule type" value="Genomic_DNA"/>
</dbReference>
<dbReference type="AlphaFoldDB" id="A0A6V7RMX4"/>